<organism evidence="1 2">
    <name type="scientific">Nocardia vermiculata</name>
    <dbReference type="NCBI Taxonomy" id="257274"/>
    <lineage>
        <taxon>Bacteria</taxon>
        <taxon>Bacillati</taxon>
        <taxon>Actinomycetota</taxon>
        <taxon>Actinomycetes</taxon>
        <taxon>Mycobacteriales</taxon>
        <taxon>Nocardiaceae</taxon>
        <taxon>Nocardia</taxon>
    </lineage>
</organism>
<reference evidence="1 2" key="1">
    <citation type="submission" date="2020-04" db="EMBL/GenBank/DDBJ databases">
        <title>MicrobeNet Type strains.</title>
        <authorList>
            <person name="Nicholson A.C."/>
        </authorList>
    </citation>
    <scope>NUCLEOTIDE SEQUENCE [LARGE SCALE GENOMIC DNA]</scope>
    <source>
        <strain evidence="1 2">JCM 12354</strain>
    </source>
</reference>
<protein>
    <submittedName>
        <fullName evidence="1">Uncharacterized protein</fullName>
    </submittedName>
</protein>
<dbReference type="RefSeq" id="WP_157103139.1">
    <property type="nucleotide sequence ID" value="NZ_JAAXOP010000006.1"/>
</dbReference>
<comment type="caution">
    <text evidence="1">The sequence shown here is derived from an EMBL/GenBank/DDBJ whole genome shotgun (WGS) entry which is preliminary data.</text>
</comment>
<dbReference type="Proteomes" id="UP000565711">
    <property type="component" value="Unassembled WGS sequence"/>
</dbReference>
<keyword evidence="2" id="KW-1185">Reference proteome</keyword>
<dbReference type="AlphaFoldDB" id="A0A846XVC1"/>
<sequence length="184" mass="19464">MAESPGECVLAEAGRRALRYRLVVVAADPVDVVTWAGGWLFDRAAEGWEVTVAVESPVDVRPLAILGLGVADLGCVLSCRQQLPAPQAFSIAGEVSALGVAAREWAERYMRSARTEVRFWGDIGYGERAFPHSAPTRYVPTRAAAAFKGYALDAAGVRSAAEFESFRAVAGSVAGPGVRTRPAG</sequence>
<evidence type="ECO:0000313" key="1">
    <source>
        <dbReference type="EMBL" id="NKY51076.1"/>
    </source>
</evidence>
<evidence type="ECO:0000313" key="2">
    <source>
        <dbReference type="Proteomes" id="UP000565711"/>
    </source>
</evidence>
<dbReference type="EMBL" id="JAAXOP010000006">
    <property type="protein sequence ID" value="NKY51076.1"/>
    <property type="molecule type" value="Genomic_DNA"/>
</dbReference>
<accession>A0A846XVC1</accession>
<gene>
    <name evidence="1" type="ORF">HGA08_12715</name>
</gene>
<name>A0A846XVC1_9NOCA</name>
<proteinExistence type="predicted"/>